<keyword evidence="3" id="KW-1185">Reference proteome</keyword>
<dbReference type="InterPro" id="IPR003673">
    <property type="entry name" value="CoA-Trfase_fam_III"/>
</dbReference>
<evidence type="ECO:0000256" key="1">
    <source>
        <dbReference type="ARBA" id="ARBA00008383"/>
    </source>
</evidence>
<reference evidence="2" key="1">
    <citation type="journal article" date="2020" name="Stud. Mycol.">
        <title>101 Dothideomycetes genomes: a test case for predicting lifestyles and emergence of pathogens.</title>
        <authorList>
            <person name="Haridas S."/>
            <person name="Albert R."/>
            <person name="Binder M."/>
            <person name="Bloem J."/>
            <person name="Labutti K."/>
            <person name="Salamov A."/>
            <person name="Andreopoulos B."/>
            <person name="Baker S."/>
            <person name="Barry K."/>
            <person name="Bills G."/>
            <person name="Bluhm B."/>
            <person name="Cannon C."/>
            <person name="Castanera R."/>
            <person name="Culley D."/>
            <person name="Daum C."/>
            <person name="Ezra D."/>
            <person name="Gonzalez J."/>
            <person name="Henrissat B."/>
            <person name="Kuo A."/>
            <person name="Liang C."/>
            <person name="Lipzen A."/>
            <person name="Lutzoni F."/>
            <person name="Magnuson J."/>
            <person name="Mondo S."/>
            <person name="Nolan M."/>
            <person name="Ohm R."/>
            <person name="Pangilinan J."/>
            <person name="Park H.-J."/>
            <person name="Ramirez L."/>
            <person name="Alfaro M."/>
            <person name="Sun H."/>
            <person name="Tritt A."/>
            <person name="Yoshinaga Y."/>
            <person name="Zwiers L.-H."/>
            <person name="Turgeon B."/>
            <person name="Goodwin S."/>
            <person name="Spatafora J."/>
            <person name="Crous P."/>
            <person name="Grigoriev I."/>
        </authorList>
    </citation>
    <scope>NUCLEOTIDE SEQUENCE</scope>
    <source>
        <strain evidence="2">CBS 122368</strain>
    </source>
</reference>
<protein>
    <submittedName>
        <fullName evidence="2">CoA-transferase family III</fullName>
    </submittedName>
</protein>
<accession>A0A6A6IFW3</accession>
<dbReference type="SUPFAM" id="SSF89796">
    <property type="entry name" value="CoA-transferase family III (CaiB/BaiF)"/>
    <property type="match status" value="2"/>
</dbReference>
<dbReference type="PANTHER" id="PTHR48229:SF1">
    <property type="entry name" value="ALPHA METHYLACYL-COA RACEMASE-RELATED"/>
    <property type="match status" value="1"/>
</dbReference>
<dbReference type="GO" id="GO:0016740">
    <property type="term" value="F:transferase activity"/>
    <property type="evidence" value="ECO:0007669"/>
    <property type="project" value="UniProtKB-KW"/>
</dbReference>
<dbReference type="Proteomes" id="UP000800094">
    <property type="component" value="Unassembled WGS sequence"/>
</dbReference>
<dbReference type="InterPro" id="IPR052985">
    <property type="entry name" value="CoA-trans_III_biosynth/detox"/>
</dbReference>
<keyword evidence="2" id="KW-0808">Transferase</keyword>
<dbReference type="AlphaFoldDB" id="A0A6A6IFW3"/>
<dbReference type="RefSeq" id="XP_033684081.1">
    <property type="nucleotide sequence ID" value="XM_033823714.1"/>
</dbReference>
<sequence>MTRLMAAGNGYTNGTASHKYTLFEGTRSALEHLLSRANSQLPEECLHHIVNVDFSTANTGSPYFPSPLKQTEAISALKAVEAGVAATIADLAEGSQARGIEVDLERASAFLFSTYLATVGGMDKAHPKVKKMLKDTDLLQAQSILYRRLSANLYQTKTPGEYFHLHGSLEATKALNMVGLEGHRPDLTDYHECIRIIEDHVSRFTADELEEMNCRIKQAGVTCLKWEDFQATEHGQALIKEPPWKLETLDSDSPPAPFPFKPSSAPKPQILAGIRVLELCRIIAGPAIGRGLAEYGAEVIKITSPNLSDVPFFQVDGNLGKHTIDLNLRDANDRKTFEELLQSADVILDGYRPGSLIRLGYGPQQILQLTKHRQRGIVYVAENCFGHVGPWSSRPGWQQIADCVTGVAWAQGLAMGVGEPVVPPFPMSDYGTGCMGTIAALTGLYKRAKYGGSYMGTTSLAQYDIYLLQLGLYDKRMMSELREQHDDEFFQLRHNDSVDEVGKRALKTIRRVHPELFEERHMQECFSRGFNANIRTVRPVVSVEGTWNGFLRSSRPNGFDKPTWEDWEVDDDMLKT</sequence>
<organism evidence="2 3">
    <name type="scientific">Trematosphaeria pertusa</name>
    <dbReference type="NCBI Taxonomy" id="390896"/>
    <lineage>
        <taxon>Eukaryota</taxon>
        <taxon>Fungi</taxon>
        <taxon>Dikarya</taxon>
        <taxon>Ascomycota</taxon>
        <taxon>Pezizomycotina</taxon>
        <taxon>Dothideomycetes</taxon>
        <taxon>Pleosporomycetidae</taxon>
        <taxon>Pleosporales</taxon>
        <taxon>Massarineae</taxon>
        <taxon>Trematosphaeriaceae</taxon>
        <taxon>Trematosphaeria</taxon>
    </lineage>
</organism>
<dbReference type="OrthoDB" id="2308815at2759"/>
<dbReference type="EMBL" id="ML987195">
    <property type="protein sequence ID" value="KAF2249077.1"/>
    <property type="molecule type" value="Genomic_DNA"/>
</dbReference>
<gene>
    <name evidence="2" type="ORF">BU26DRAFT_427039</name>
</gene>
<comment type="similarity">
    <text evidence="1">Belongs to the CoA-transferase III family.</text>
</comment>
<dbReference type="Pfam" id="PF02515">
    <property type="entry name" value="CoA_transf_3"/>
    <property type="match status" value="1"/>
</dbReference>
<name>A0A6A6IFW3_9PLEO</name>
<dbReference type="Gene3D" id="3.40.50.10540">
    <property type="entry name" value="Crotonobetainyl-coa:carnitine coa-transferase, domain 1"/>
    <property type="match status" value="1"/>
</dbReference>
<evidence type="ECO:0000313" key="2">
    <source>
        <dbReference type="EMBL" id="KAF2249077.1"/>
    </source>
</evidence>
<proteinExistence type="inferred from homology"/>
<dbReference type="InterPro" id="IPR023606">
    <property type="entry name" value="CoA-Trfase_III_dom_1_sf"/>
</dbReference>
<dbReference type="GeneID" id="54577044"/>
<evidence type="ECO:0000313" key="3">
    <source>
        <dbReference type="Proteomes" id="UP000800094"/>
    </source>
</evidence>
<dbReference type="PANTHER" id="PTHR48229">
    <property type="entry name" value="CAIB/BAIF FAMILY ENZYME (AFU_ORTHOLOGUE AFUA_1G05360)-RELATED"/>
    <property type="match status" value="1"/>
</dbReference>